<proteinExistence type="predicted"/>
<organism evidence="1 2">
    <name type="scientific">Panagrolaimus sp. JU765</name>
    <dbReference type="NCBI Taxonomy" id="591449"/>
    <lineage>
        <taxon>Eukaryota</taxon>
        <taxon>Metazoa</taxon>
        <taxon>Ecdysozoa</taxon>
        <taxon>Nematoda</taxon>
        <taxon>Chromadorea</taxon>
        <taxon>Rhabditida</taxon>
        <taxon>Tylenchina</taxon>
        <taxon>Panagrolaimomorpha</taxon>
        <taxon>Panagrolaimoidea</taxon>
        <taxon>Panagrolaimidae</taxon>
        <taxon>Panagrolaimus</taxon>
    </lineage>
</organism>
<dbReference type="WBParaSite" id="JU765_v2.g11699.t3">
    <property type="protein sequence ID" value="JU765_v2.g11699.t3"/>
    <property type="gene ID" value="JU765_v2.g11699"/>
</dbReference>
<evidence type="ECO:0000313" key="1">
    <source>
        <dbReference type="Proteomes" id="UP000887576"/>
    </source>
</evidence>
<name>A0AC34Q0F4_9BILA</name>
<protein>
    <submittedName>
        <fullName evidence="2">G-protein coupled receptors family 1 profile domain-containing protein</fullName>
    </submittedName>
</protein>
<accession>A0AC34Q0F4</accession>
<dbReference type="Proteomes" id="UP000887576">
    <property type="component" value="Unplaced"/>
</dbReference>
<evidence type="ECO:0000313" key="2">
    <source>
        <dbReference type="WBParaSite" id="JU765_v2.g11699.t3"/>
    </source>
</evidence>
<sequence>MPNDTISLAIFPDEFLDDVSDEEHCIHVSEAIRAQGIDDWTSWFIVKFGFTIVYTTLFVLGIVGNGGVLVAVAHNKRLRSARNIFLLNLIVTDLLLCLTGIPVTPWYALHKEWVFGSLMCRLMPLSNSCAVFVSSWSLTAIAADKYIHITNPTKEPFSIRFAGIVTILIWLICSLINIPYLLSYELVDGAYYVSPNSTPFCGKFCDEINWHGESNRRIYGAAVHRDMIIQNVQFCQSLSSSQRVDAVNRKKRVNYILIGMVLAFIGCWSPLTAVNVVKDFKVEPDFIKFQPYFWPLVAHVIAMSTVIWNPLLFFWLTRKQKRSKLGGILHTSEIITSLASRVQSFRSTSGNESRTGSIKQKRSKLGGILHTSEIITSLASRVQSFRSTSGNESRTGSMFKKRHLTIDSENTSFLSNQNRSSIKNGHQIKSSNGVMSGTGNSPRSSIQSNGTSVTRPLVVSTSPEYSSASANHPTIQKTCSLKNDLLNML</sequence>
<reference evidence="2" key="1">
    <citation type="submission" date="2022-11" db="UniProtKB">
        <authorList>
            <consortium name="WormBaseParasite"/>
        </authorList>
    </citation>
    <scope>IDENTIFICATION</scope>
</reference>